<accession>A0A6V8KF21</accession>
<dbReference type="InterPro" id="IPR023198">
    <property type="entry name" value="PGP-like_dom2"/>
</dbReference>
<dbReference type="Pfam" id="PF13242">
    <property type="entry name" value="Hydrolase_like"/>
    <property type="match status" value="1"/>
</dbReference>
<dbReference type="Proteomes" id="UP000482800">
    <property type="component" value="Unassembled WGS sequence"/>
</dbReference>
<proteinExistence type="predicted"/>
<dbReference type="Gene3D" id="3.40.50.1000">
    <property type="entry name" value="HAD superfamily/HAD-like"/>
    <property type="match status" value="1"/>
</dbReference>
<name>A0A6V8KF21_9ACTN</name>
<dbReference type="AlphaFoldDB" id="A0A6V8KF21"/>
<dbReference type="InterPro" id="IPR050155">
    <property type="entry name" value="HAD-like_hydrolase_sf"/>
</dbReference>
<dbReference type="Gene3D" id="1.10.150.240">
    <property type="entry name" value="Putative phosphatase, domain 2"/>
    <property type="match status" value="1"/>
</dbReference>
<dbReference type="InterPro" id="IPR036412">
    <property type="entry name" value="HAD-like_sf"/>
</dbReference>
<reference evidence="1 2" key="2">
    <citation type="submission" date="2020-03" db="EMBL/GenBank/DDBJ databases">
        <authorList>
            <person name="Ichikawa N."/>
            <person name="Kimura A."/>
            <person name="Kitahashi Y."/>
            <person name="Uohara A."/>
        </authorList>
    </citation>
    <scope>NUCLEOTIDE SEQUENCE [LARGE SCALE GENOMIC DNA]</scope>
    <source>
        <strain evidence="1 2">NBRC 108639</strain>
    </source>
</reference>
<dbReference type="GO" id="GO:0006281">
    <property type="term" value="P:DNA repair"/>
    <property type="evidence" value="ECO:0007669"/>
    <property type="project" value="TreeGrafter"/>
</dbReference>
<dbReference type="GO" id="GO:0008967">
    <property type="term" value="F:phosphoglycolate phosphatase activity"/>
    <property type="evidence" value="ECO:0007669"/>
    <property type="project" value="TreeGrafter"/>
</dbReference>
<reference evidence="1 2" key="1">
    <citation type="submission" date="2020-03" db="EMBL/GenBank/DDBJ databases">
        <title>Whole genome shotgun sequence of Phytohabitans houttuyneae NBRC 108639.</title>
        <authorList>
            <person name="Komaki H."/>
            <person name="Tamura T."/>
        </authorList>
    </citation>
    <scope>NUCLEOTIDE SEQUENCE [LARGE SCALE GENOMIC DNA]</scope>
    <source>
        <strain evidence="1 2">NBRC 108639</strain>
    </source>
</reference>
<gene>
    <name evidence="1" type="ORF">Phou_052410</name>
</gene>
<comment type="caution">
    <text evidence="1">The sequence shown here is derived from an EMBL/GenBank/DDBJ whole genome shotgun (WGS) entry which is preliminary data.</text>
</comment>
<dbReference type="SUPFAM" id="SSF56784">
    <property type="entry name" value="HAD-like"/>
    <property type="match status" value="1"/>
</dbReference>
<dbReference type="InterPro" id="IPR023214">
    <property type="entry name" value="HAD_sf"/>
</dbReference>
<evidence type="ECO:0000313" key="2">
    <source>
        <dbReference type="Proteomes" id="UP000482800"/>
    </source>
</evidence>
<dbReference type="EMBL" id="BLPF01000002">
    <property type="protein sequence ID" value="GFJ81061.1"/>
    <property type="molecule type" value="Genomic_DNA"/>
</dbReference>
<dbReference type="PANTHER" id="PTHR43434:SF1">
    <property type="entry name" value="PHOSPHOGLYCOLATE PHOSPHATASE"/>
    <property type="match status" value="1"/>
</dbReference>
<dbReference type="PANTHER" id="PTHR43434">
    <property type="entry name" value="PHOSPHOGLYCOLATE PHOSPHATASE"/>
    <property type="match status" value="1"/>
</dbReference>
<keyword evidence="2" id="KW-1185">Reference proteome</keyword>
<protein>
    <submittedName>
        <fullName evidence="1">Phosphatase</fullName>
    </submittedName>
</protein>
<evidence type="ECO:0000313" key="1">
    <source>
        <dbReference type="EMBL" id="GFJ81061.1"/>
    </source>
</evidence>
<dbReference type="GO" id="GO:0005829">
    <property type="term" value="C:cytosol"/>
    <property type="evidence" value="ECO:0007669"/>
    <property type="project" value="TreeGrafter"/>
</dbReference>
<sequence length="211" mass="22861">MWDWNSTLWDDAAAVLASVNAALAQLGLTPVRAATFRDHYTRPWKVFYERLVGRPLTEAEWHTLEACYHERYNAQLDDIGLARDGVEALRLAREAGLTQSILSMWRHDLLLGAVRRHDLEPYLSKVEGRVRPGGGPKAGFLAAHLRSLGVASAHVLVIGDALDDLAAARAVGAACVLYDGGTHHRADLAAAWPLVAGTLREALVLGGVVTS</sequence>
<organism evidence="1 2">
    <name type="scientific">Phytohabitans houttuyneae</name>
    <dbReference type="NCBI Taxonomy" id="1076126"/>
    <lineage>
        <taxon>Bacteria</taxon>
        <taxon>Bacillati</taxon>
        <taxon>Actinomycetota</taxon>
        <taxon>Actinomycetes</taxon>
        <taxon>Micromonosporales</taxon>
        <taxon>Micromonosporaceae</taxon>
    </lineage>
</organism>